<accession>A0A4C1YQP9</accession>
<dbReference type="EMBL" id="BGZK01001332">
    <property type="protein sequence ID" value="GBP77480.1"/>
    <property type="molecule type" value="Genomic_DNA"/>
</dbReference>
<dbReference type="Proteomes" id="UP000299102">
    <property type="component" value="Unassembled WGS sequence"/>
</dbReference>
<sequence>MEQTDTQHSTRLTILSDYAENREKVNYKRTKRNSEKDPSWKKIEKPYKRTSNKHEIRKYDEDEDTDRHRSIIRCRKIITERAIIFSRDFRLTKRKNDIDSRLYKLSIEIHDNIMRIKPE</sequence>
<reference evidence="2 3" key="1">
    <citation type="journal article" date="2019" name="Commun. Biol.">
        <title>The bagworm genome reveals a unique fibroin gene that provides high tensile strength.</title>
        <authorList>
            <person name="Kono N."/>
            <person name="Nakamura H."/>
            <person name="Ohtoshi R."/>
            <person name="Tomita M."/>
            <person name="Numata K."/>
            <person name="Arakawa K."/>
        </authorList>
    </citation>
    <scope>NUCLEOTIDE SEQUENCE [LARGE SCALE GENOMIC DNA]</scope>
</reference>
<comment type="caution">
    <text evidence="2">The sequence shown here is derived from an EMBL/GenBank/DDBJ whole genome shotgun (WGS) entry which is preliminary data.</text>
</comment>
<protein>
    <submittedName>
        <fullName evidence="2">Uncharacterized protein</fullName>
    </submittedName>
</protein>
<feature type="region of interest" description="Disordered" evidence="1">
    <location>
        <begin position="27"/>
        <end position="48"/>
    </location>
</feature>
<gene>
    <name evidence="2" type="ORF">EVAR_56091_1</name>
</gene>
<keyword evidence="3" id="KW-1185">Reference proteome</keyword>
<name>A0A4C1YQP9_EUMVA</name>
<proteinExistence type="predicted"/>
<evidence type="ECO:0000313" key="3">
    <source>
        <dbReference type="Proteomes" id="UP000299102"/>
    </source>
</evidence>
<evidence type="ECO:0000256" key="1">
    <source>
        <dbReference type="SAM" id="MobiDB-lite"/>
    </source>
</evidence>
<organism evidence="2 3">
    <name type="scientific">Eumeta variegata</name>
    <name type="common">Bagworm moth</name>
    <name type="synonym">Eumeta japonica</name>
    <dbReference type="NCBI Taxonomy" id="151549"/>
    <lineage>
        <taxon>Eukaryota</taxon>
        <taxon>Metazoa</taxon>
        <taxon>Ecdysozoa</taxon>
        <taxon>Arthropoda</taxon>
        <taxon>Hexapoda</taxon>
        <taxon>Insecta</taxon>
        <taxon>Pterygota</taxon>
        <taxon>Neoptera</taxon>
        <taxon>Endopterygota</taxon>
        <taxon>Lepidoptera</taxon>
        <taxon>Glossata</taxon>
        <taxon>Ditrysia</taxon>
        <taxon>Tineoidea</taxon>
        <taxon>Psychidae</taxon>
        <taxon>Oiketicinae</taxon>
        <taxon>Eumeta</taxon>
    </lineage>
</organism>
<dbReference type="AlphaFoldDB" id="A0A4C1YQP9"/>
<evidence type="ECO:0000313" key="2">
    <source>
        <dbReference type="EMBL" id="GBP77480.1"/>
    </source>
</evidence>